<dbReference type="InterPro" id="IPR036365">
    <property type="entry name" value="PGBD-like_sf"/>
</dbReference>
<dbReference type="Pfam" id="PF13699">
    <property type="entry name" value="eCIS_core"/>
    <property type="match status" value="1"/>
</dbReference>
<dbReference type="RefSeq" id="WP_142533171.1">
    <property type="nucleotide sequence ID" value="NZ_FXTB01000004.1"/>
</dbReference>
<reference evidence="4 5" key="1">
    <citation type="submission" date="2017-05" db="EMBL/GenBank/DDBJ databases">
        <authorList>
            <person name="Varghese N."/>
            <person name="Submissions S."/>
        </authorList>
    </citation>
    <scope>NUCLEOTIDE SEQUENCE [LARGE SCALE GENOMIC DNA]</scope>
    <source>
        <strain evidence="4 5">DSM 27040</strain>
    </source>
</reference>
<feature type="coiled-coil region" evidence="1">
    <location>
        <begin position="127"/>
        <end position="158"/>
    </location>
</feature>
<keyword evidence="5" id="KW-1185">Reference proteome</keyword>
<keyword evidence="1" id="KW-0175">Coiled coil</keyword>
<name>A0A521CX49_SACCC</name>
<dbReference type="SUPFAM" id="SSF47090">
    <property type="entry name" value="PGBD-like"/>
    <property type="match status" value="1"/>
</dbReference>
<evidence type="ECO:0000259" key="2">
    <source>
        <dbReference type="Pfam" id="PF01471"/>
    </source>
</evidence>
<protein>
    <submittedName>
        <fullName evidence="4">Peptidoglycan-binding (PGRP) domain of peptidoglycan hydrolases-containing protein</fullName>
    </submittedName>
</protein>
<gene>
    <name evidence="4" type="ORF">SAMN06265379_1043</name>
</gene>
<accession>A0A521CX49</accession>
<feature type="domain" description="eCIS core" evidence="3">
    <location>
        <begin position="204"/>
        <end position="279"/>
    </location>
</feature>
<dbReference type="EMBL" id="FXTB01000004">
    <property type="protein sequence ID" value="SMO63982.1"/>
    <property type="molecule type" value="Genomic_DNA"/>
</dbReference>
<dbReference type="InterPro" id="IPR002477">
    <property type="entry name" value="Peptidoglycan-bd-like"/>
</dbReference>
<keyword evidence="4" id="KW-0378">Hydrolase</keyword>
<dbReference type="Pfam" id="PF01471">
    <property type="entry name" value="PG_binding_1"/>
    <property type="match status" value="1"/>
</dbReference>
<dbReference type="Proteomes" id="UP000319040">
    <property type="component" value="Unassembled WGS sequence"/>
</dbReference>
<organism evidence="4 5">
    <name type="scientific">Saccharicrinis carchari</name>
    <dbReference type="NCBI Taxonomy" id="1168039"/>
    <lineage>
        <taxon>Bacteria</taxon>
        <taxon>Pseudomonadati</taxon>
        <taxon>Bacteroidota</taxon>
        <taxon>Bacteroidia</taxon>
        <taxon>Marinilabiliales</taxon>
        <taxon>Marinilabiliaceae</taxon>
        <taxon>Saccharicrinis</taxon>
    </lineage>
</organism>
<evidence type="ECO:0000313" key="4">
    <source>
        <dbReference type="EMBL" id="SMO63982.1"/>
    </source>
</evidence>
<proteinExistence type="predicted"/>
<dbReference type="OrthoDB" id="292792at2"/>
<dbReference type="InterPro" id="IPR036366">
    <property type="entry name" value="PGBDSf"/>
</dbReference>
<evidence type="ECO:0000313" key="5">
    <source>
        <dbReference type="Proteomes" id="UP000319040"/>
    </source>
</evidence>
<dbReference type="InterPro" id="IPR025295">
    <property type="entry name" value="eCIS_core_dom"/>
</dbReference>
<feature type="domain" description="Peptidoglycan binding-like" evidence="2">
    <location>
        <begin position="321"/>
        <end position="378"/>
    </location>
</feature>
<sequence length="546" mass="61789">MKTRFKNNLYRDRASRPFFTKNSEPGFFKAQPKLNIGQQGDRYEQEADRVADKVVAGSKNNAFNFSRGNFIQNKELLQEKPLGKSITPFVQKQVEEESAFAKTMVGKEEMVQAQVEEEEEMLQTQPLEEEEEIQAQSIEEEEEVQAQSIEEEEEIQAQFENEPAFAKAMAGKGKAVQSKTAGEVKPNPIVETTIQASKGGGNKMDAATKMEMEQSFGADFSKVNVHTDTNAVQMSKQLSAQAFTLGNDIYFNEGKYNPKSTDGKHLLAHELTHTIQQTGRIQKRETYNPEENLQSNRFGGHPRLERVYDNKELLFNGLANDAVAIVQRALMAFGYPLEKYKDDGIFGGETEKAVRDFQADLGALMIDGIIGPETMRLLDREAVKMEKDKEEENIDEAEKTILEKVEEELKKGSGDKRAEYALCILQLHKIHREGGEIFDKYMGPQVMLGYIENDRGNRSGNSFKHPNDVPQSSSFVTLDRAIVKNAATYTHNLLSEANSILEGINLVGEKNRNKKYRLLYGATLDFLYKYLKTRMNDVNDIYACFK</sequence>
<feature type="coiled-coil region" evidence="1">
    <location>
        <begin position="375"/>
        <end position="407"/>
    </location>
</feature>
<dbReference type="AlphaFoldDB" id="A0A521CX49"/>
<evidence type="ECO:0000259" key="3">
    <source>
        <dbReference type="Pfam" id="PF13699"/>
    </source>
</evidence>
<dbReference type="GO" id="GO:0016787">
    <property type="term" value="F:hydrolase activity"/>
    <property type="evidence" value="ECO:0007669"/>
    <property type="project" value="UniProtKB-KW"/>
</dbReference>
<dbReference type="Gene3D" id="1.10.101.10">
    <property type="entry name" value="PGBD-like superfamily/PGBD"/>
    <property type="match status" value="1"/>
</dbReference>
<evidence type="ECO:0000256" key="1">
    <source>
        <dbReference type="SAM" id="Coils"/>
    </source>
</evidence>